<dbReference type="CDD" id="cd11042">
    <property type="entry name" value="CYP51-like"/>
    <property type="match status" value="1"/>
</dbReference>
<evidence type="ECO:0000256" key="2">
    <source>
        <dbReference type="ARBA" id="ARBA00022617"/>
    </source>
</evidence>
<evidence type="ECO:0000256" key="6">
    <source>
        <dbReference type="ARBA" id="ARBA00037887"/>
    </source>
</evidence>
<comment type="catalytic activity">
    <reaction evidence="9">
        <text>32-hydroxylanosterol + reduced [NADPH--hemoprotein reductase] + O2 = 32-oxolanosterol + oxidized [NADPH--hemoprotein reductase] + 2 H2O + H(+)</text>
        <dbReference type="Rhea" id="RHEA:75107"/>
        <dbReference type="Rhea" id="RHEA-COMP:11964"/>
        <dbReference type="Rhea" id="RHEA-COMP:11965"/>
        <dbReference type="ChEBI" id="CHEBI:15377"/>
        <dbReference type="ChEBI" id="CHEBI:15378"/>
        <dbReference type="ChEBI" id="CHEBI:15379"/>
        <dbReference type="ChEBI" id="CHEBI:57618"/>
        <dbReference type="ChEBI" id="CHEBI:58210"/>
        <dbReference type="ChEBI" id="CHEBI:166681"/>
        <dbReference type="ChEBI" id="CHEBI:166806"/>
    </reaction>
    <physiologicalReaction direction="left-to-right" evidence="9">
        <dbReference type="Rhea" id="RHEA:75108"/>
    </physiologicalReaction>
</comment>
<dbReference type="SUPFAM" id="SSF48264">
    <property type="entry name" value="Cytochrome P450"/>
    <property type="match status" value="1"/>
</dbReference>
<keyword evidence="23" id="KW-1133">Transmembrane helix</keyword>
<dbReference type="EMBL" id="CAJNOT010000203">
    <property type="protein sequence ID" value="CAF0892050.1"/>
    <property type="molecule type" value="Genomic_DNA"/>
</dbReference>
<evidence type="ECO:0000256" key="15">
    <source>
        <dbReference type="ARBA" id="ARBA00048479"/>
    </source>
</evidence>
<comment type="similarity">
    <text evidence="1 22">Belongs to the cytochrome P450 family.</text>
</comment>
<comment type="catalytic activity">
    <reaction evidence="17">
        <text>24,25-dihydrolanosterol + 3 reduced [NADPH--hemoprotein reductase] + 3 O2 = 4,4-dimethyl-8,14-cholestadien-3beta-ol + formate + 3 oxidized [NADPH--hemoprotein reductase] + 4 H2O + 4 H(+)</text>
        <dbReference type="Rhea" id="RHEA:45960"/>
        <dbReference type="Rhea" id="RHEA-COMP:11964"/>
        <dbReference type="Rhea" id="RHEA-COMP:11965"/>
        <dbReference type="ChEBI" id="CHEBI:15377"/>
        <dbReference type="ChEBI" id="CHEBI:15378"/>
        <dbReference type="ChEBI" id="CHEBI:15379"/>
        <dbReference type="ChEBI" id="CHEBI:15740"/>
        <dbReference type="ChEBI" id="CHEBI:28113"/>
        <dbReference type="ChEBI" id="CHEBI:57618"/>
        <dbReference type="ChEBI" id="CHEBI:58210"/>
        <dbReference type="ChEBI" id="CHEBI:78904"/>
    </reaction>
    <physiologicalReaction direction="left-to-right" evidence="17">
        <dbReference type="Rhea" id="RHEA:45961"/>
    </physiologicalReaction>
</comment>
<dbReference type="AlphaFoldDB" id="A0A813YZB8"/>
<dbReference type="GO" id="GO:0005506">
    <property type="term" value="F:iron ion binding"/>
    <property type="evidence" value="ECO:0007669"/>
    <property type="project" value="InterPro"/>
</dbReference>
<keyword evidence="3 21" id="KW-0479">Metal-binding</keyword>
<dbReference type="PANTHER" id="PTHR24304:SF2">
    <property type="entry name" value="24-HYDROXYCHOLESTEROL 7-ALPHA-HYDROXYLASE"/>
    <property type="match status" value="1"/>
</dbReference>
<dbReference type="InterPro" id="IPR036396">
    <property type="entry name" value="Cyt_P450_sf"/>
</dbReference>
<dbReference type="PRINTS" id="PR00465">
    <property type="entry name" value="EP450IV"/>
</dbReference>
<dbReference type="GO" id="GO:0008202">
    <property type="term" value="P:steroid metabolic process"/>
    <property type="evidence" value="ECO:0007669"/>
    <property type="project" value="UniProtKB-KW"/>
</dbReference>
<comment type="catalytic activity">
    <reaction evidence="10">
        <text>a 14alpha-hydroxymethyl steroid + reduced [NADPH--hemoprotein reductase] + O2 = a 14alpha-formyl steroid + oxidized [NADPH--hemoprotein reductase] + 2 H2O + H(+)</text>
        <dbReference type="Rhea" id="RHEA:68064"/>
        <dbReference type="Rhea" id="RHEA-COMP:11964"/>
        <dbReference type="Rhea" id="RHEA-COMP:11965"/>
        <dbReference type="ChEBI" id="CHEBI:15377"/>
        <dbReference type="ChEBI" id="CHEBI:15378"/>
        <dbReference type="ChEBI" id="CHEBI:15379"/>
        <dbReference type="ChEBI" id="CHEBI:57618"/>
        <dbReference type="ChEBI" id="CHEBI:58210"/>
        <dbReference type="ChEBI" id="CHEBI:176901"/>
        <dbReference type="ChEBI" id="CHEBI:176902"/>
    </reaction>
    <physiologicalReaction direction="left-to-right" evidence="10">
        <dbReference type="Rhea" id="RHEA:68065"/>
    </physiologicalReaction>
</comment>
<gene>
    <name evidence="24" type="ORF">ZHD862_LOCUS6932</name>
</gene>
<reference evidence="24" key="1">
    <citation type="submission" date="2021-02" db="EMBL/GenBank/DDBJ databases">
        <authorList>
            <person name="Nowell W R."/>
        </authorList>
    </citation>
    <scope>NUCLEOTIDE SEQUENCE</scope>
</reference>
<evidence type="ECO:0000256" key="23">
    <source>
        <dbReference type="SAM" id="Phobius"/>
    </source>
</evidence>
<evidence type="ECO:0000256" key="13">
    <source>
        <dbReference type="ARBA" id="ARBA00047983"/>
    </source>
</evidence>
<feature type="binding site" description="axial binding residue" evidence="21">
    <location>
        <position position="439"/>
    </location>
    <ligand>
        <name>heme</name>
        <dbReference type="ChEBI" id="CHEBI:30413"/>
    </ligand>
    <ligandPart>
        <name>Fe</name>
        <dbReference type="ChEBI" id="CHEBI:18248"/>
    </ligandPart>
</feature>
<dbReference type="Pfam" id="PF00067">
    <property type="entry name" value="p450"/>
    <property type="match status" value="1"/>
</dbReference>
<evidence type="ECO:0000313" key="24">
    <source>
        <dbReference type="EMBL" id="CAF0892050.1"/>
    </source>
</evidence>
<comment type="catalytic activity">
    <reaction evidence="18">
        <text>a 14alpha-methyl steroid + reduced [NADPH--hemoprotein reductase] + O2 = a 14alpha-hydroxymethyl steroid + oxidized [NADPH--hemoprotein reductase] + H2O + H(+)</text>
        <dbReference type="Rhea" id="RHEA:68060"/>
        <dbReference type="Rhea" id="RHEA-COMP:11964"/>
        <dbReference type="Rhea" id="RHEA-COMP:11965"/>
        <dbReference type="ChEBI" id="CHEBI:15377"/>
        <dbReference type="ChEBI" id="CHEBI:15378"/>
        <dbReference type="ChEBI" id="CHEBI:15379"/>
        <dbReference type="ChEBI" id="CHEBI:57618"/>
        <dbReference type="ChEBI" id="CHEBI:58210"/>
        <dbReference type="ChEBI" id="CHEBI:138029"/>
        <dbReference type="ChEBI" id="CHEBI:176901"/>
    </reaction>
    <physiologicalReaction direction="left-to-right" evidence="18">
        <dbReference type="Rhea" id="RHEA:68061"/>
    </physiologicalReaction>
</comment>
<evidence type="ECO:0000256" key="20">
    <source>
        <dbReference type="ARBA" id="ARBA00049450"/>
    </source>
</evidence>
<evidence type="ECO:0000256" key="16">
    <source>
        <dbReference type="ARBA" id="ARBA00048736"/>
    </source>
</evidence>
<comment type="catalytic activity">
    <reaction evidence="20">
        <text>a 14alpha-formyl steroid + reduced [NADPH--hemoprotein reductase] + O2 = a Delta(14) steroid + formate + oxidized [NADPH--hemoprotein reductase] + H2O + 2 H(+)</text>
        <dbReference type="Rhea" id="RHEA:68068"/>
        <dbReference type="Rhea" id="RHEA-COMP:11964"/>
        <dbReference type="Rhea" id="RHEA-COMP:11965"/>
        <dbReference type="ChEBI" id="CHEBI:15377"/>
        <dbReference type="ChEBI" id="CHEBI:15378"/>
        <dbReference type="ChEBI" id="CHEBI:15379"/>
        <dbReference type="ChEBI" id="CHEBI:15740"/>
        <dbReference type="ChEBI" id="CHEBI:57618"/>
        <dbReference type="ChEBI" id="CHEBI:58210"/>
        <dbReference type="ChEBI" id="CHEBI:138031"/>
        <dbReference type="ChEBI" id="CHEBI:176902"/>
    </reaction>
    <physiologicalReaction direction="left-to-right" evidence="20">
        <dbReference type="Rhea" id="RHEA:68069"/>
    </physiologicalReaction>
</comment>
<dbReference type="PRINTS" id="PR00385">
    <property type="entry name" value="P450"/>
</dbReference>
<comment type="catalytic activity">
    <reaction evidence="14">
        <text>32-oxo-24,25-dihydrolanosterol + reduced [NADPH--hemoprotein reductase] + O2 = 4,4-dimethyl-8,14-cholestadien-3beta-ol + formate + oxidized [NADPH--hemoprotein reductase] + H2O + 2 H(+)</text>
        <dbReference type="Rhea" id="RHEA:75083"/>
        <dbReference type="Rhea" id="RHEA-COMP:11964"/>
        <dbReference type="Rhea" id="RHEA-COMP:11965"/>
        <dbReference type="ChEBI" id="CHEBI:15377"/>
        <dbReference type="ChEBI" id="CHEBI:15378"/>
        <dbReference type="ChEBI" id="CHEBI:15379"/>
        <dbReference type="ChEBI" id="CHEBI:15740"/>
        <dbReference type="ChEBI" id="CHEBI:57618"/>
        <dbReference type="ChEBI" id="CHEBI:58210"/>
        <dbReference type="ChEBI" id="CHEBI:78904"/>
        <dbReference type="ChEBI" id="CHEBI:87060"/>
    </reaction>
    <physiologicalReaction direction="left-to-right" evidence="14">
        <dbReference type="Rhea" id="RHEA:75084"/>
    </physiologicalReaction>
</comment>
<dbReference type="InterPro" id="IPR017972">
    <property type="entry name" value="Cyt_P450_CS"/>
</dbReference>
<protein>
    <recommendedName>
        <fullName evidence="8">Lanosterol 14-alpha demethylase</fullName>
        <ecNumber evidence="7">1.14.14.154</ecNumber>
    </recommendedName>
</protein>
<evidence type="ECO:0000256" key="18">
    <source>
        <dbReference type="ARBA" id="ARBA00048866"/>
    </source>
</evidence>
<dbReference type="Proteomes" id="UP000663864">
    <property type="component" value="Unassembled WGS sequence"/>
</dbReference>
<evidence type="ECO:0000256" key="4">
    <source>
        <dbReference type="ARBA" id="ARBA00023004"/>
    </source>
</evidence>
<comment type="pathway">
    <text evidence="6">Steroid biosynthesis; zymosterol biosynthesis; zymosterol from lanosterol: step 1/6.</text>
</comment>
<dbReference type="EC" id="1.14.14.154" evidence="7"/>
<dbReference type="InterPro" id="IPR002403">
    <property type="entry name" value="Cyt_P450_E_grp-IV"/>
</dbReference>
<evidence type="ECO:0000256" key="1">
    <source>
        <dbReference type="ARBA" id="ARBA00010617"/>
    </source>
</evidence>
<evidence type="ECO:0000256" key="5">
    <source>
        <dbReference type="ARBA" id="ARBA00023221"/>
    </source>
</evidence>
<evidence type="ECO:0000256" key="19">
    <source>
        <dbReference type="ARBA" id="ARBA00049163"/>
    </source>
</evidence>
<dbReference type="PROSITE" id="PS00086">
    <property type="entry name" value="CYTOCHROME_P450"/>
    <property type="match status" value="1"/>
</dbReference>
<evidence type="ECO:0000256" key="22">
    <source>
        <dbReference type="RuleBase" id="RU000461"/>
    </source>
</evidence>
<keyword evidence="22" id="KW-0503">Monooxygenase</keyword>
<comment type="catalytic activity">
    <reaction evidence="19">
        <text>lanosterol + reduced [NADPH--hemoprotein reductase] + O2 = 32-hydroxylanosterol + oxidized [NADPH--hemoprotein reductase] + H2O + H(+)</text>
        <dbReference type="Rhea" id="RHEA:75103"/>
        <dbReference type="Rhea" id="RHEA-COMP:11964"/>
        <dbReference type="Rhea" id="RHEA-COMP:11965"/>
        <dbReference type="ChEBI" id="CHEBI:15377"/>
        <dbReference type="ChEBI" id="CHEBI:15378"/>
        <dbReference type="ChEBI" id="CHEBI:15379"/>
        <dbReference type="ChEBI" id="CHEBI:16521"/>
        <dbReference type="ChEBI" id="CHEBI:57618"/>
        <dbReference type="ChEBI" id="CHEBI:58210"/>
        <dbReference type="ChEBI" id="CHEBI:166806"/>
    </reaction>
    <physiologicalReaction direction="left-to-right" evidence="19">
        <dbReference type="Rhea" id="RHEA:75104"/>
    </physiologicalReaction>
</comment>
<comment type="cofactor">
    <cofactor evidence="21">
        <name>heme</name>
        <dbReference type="ChEBI" id="CHEBI:30413"/>
    </cofactor>
</comment>
<feature type="transmembrane region" description="Helical" evidence="23">
    <location>
        <begin position="20"/>
        <end position="40"/>
    </location>
</feature>
<dbReference type="Gene3D" id="1.10.630.10">
    <property type="entry name" value="Cytochrome P450"/>
    <property type="match status" value="1"/>
</dbReference>
<evidence type="ECO:0000256" key="11">
    <source>
        <dbReference type="ARBA" id="ARBA00047670"/>
    </source>
</evidence>
<comment type="catalytic activity">
    <reaction evidence="13">
        <text>24,25-dihydrolanosterol + reduced [NADPH--hemoprotein reductase] + O2 = 32-hydroxy-24,25-dihydrolanosterol + oxidized [NADPH--hemoprotein reductase] + H2O + H(+)</text>
        <dbReference type="Rhea" id="RHEA:75079"/>
        <dbReference type="Rhea" id="RHEA-COMP:11964"/>
        <dbReference type="Rhea" id="RHEA-COMP:11965"/>
        <dbReference type="ChEBI" id="CHEBI:15377"/>
        <dbReference type="ChEBI" id="CHEBI:15378"/>
        <dbReference type="ChEBI" id="CHEBI:15379"/>
        <dbReference type="ChEBI" id="CHEBI:28113"/>
        <dbReference type="ChEBI" id="CHEBI:57618"/>
        <dbReference type="ChEBI" id="CHEBI:58210"/>
        <dbReference type="ChEBI" id="CHEBI:87057"/>
    </reaction>
    <physiologicalReaction direction="left-to-right" evidence="13">
        <dbReference type="Rhea" id="RHEA:75080"/>
    </physiologicalReaction>
</comment>
<proteinExistence type="inferred from homology"/>
<evidence type="ECO:0000256" key="12">
    <source>
        <dbReference type="ARBA" id="ARBA00047702"/>
    </source>
</evidence>
<dbReference type="GO" id="GO:0020037">
    <property type="term" value="F:heme binding"/>
    <property type="evidence" value="ECO:0007669"/>
    <property type="project" value="InterPro"/>
</dbReference>
<name>A0A813YZB8_9BILA</name>
<dbReference type="PANTHER" id="PTHR24304">
    <property type="entry name" value="CYTOCHROME P450 FAMILY 7"/>
    <property type="match status" value="1"/>
</dbReference>
<comment type="catalytic activity">
    <reaction evidence="12">
        <text>a 14alpha-methyl steroid + 3 reduced [NADPH--hemoprotein reductase] + 3 O2 = a Delta(14) steroid + formate + 3 oxidized [NADPH--hemoprotein reductase] + 4 H2O + 4 H(+)</text>
        <dbReference type="Rhea" id="RHEA:54028"/>
        <dbReference type="Rhea" id="RHEA-COMP:11964"/>
        <dbReference type="Rhea" id="RHEA-COMP:11965"/>
        <dbReference type="ChEBI" id="CHEBI:15377"/>
        <dbReference type="ChEBI" id="CHEBI:15378"/>
        <dbReference type="ChEBI" id="CHEBI:15379"/>
        <dbReference type="ChEBI" id="CHEBI:15740"/>
        <dbReference type="ChEBI" id="CHEBI:57618"/>
        <dbReference type="ChEBI" id="CHEBI:58210"/>
        <dbReference type="ChEBI" id="CHEBI:138029"/>
        <dbReference type="ChEBI" id="CHEBI:138031"/>
        <dbReference type="EC" id="1.14.14.154"/>
    </reaction>
    <physiologicalReaction direction="left-to-right" evidence="12">
        <dbReference type="Rhea" id="RHEA:54029"/>
    </physiologicalReaction>
</comment>
<sequence length="495" mass="57220">MIQTLLSEILNFFTLSITKLTTNSIILVILLLLLIIIYYISYTKPSNAPPCFPILLSILCRKYDFINKGPLELIQDGYKSLGDIFQIRLFHRSVVFLIGPQAHKIFFEAKDTQLSQREVYIFTIPVFGKNIVYDASPKIMQQQLKFMNKGLNLINMKAHVGKIVMEAEEWFNKWPQTGQIDLIKEFSELIILTASRCLLGKEIRENIHQEFAHLYQQLSDGMSHLSFFFPNAPTNAHKKRNLARIKISKIFEKIIKQRRINQEIQYDDFLQVLIDARYLDDSIPTDDEITGLLLAALFAGQHTSNITSTWMGLLLIKYKSKWMSKLLDEQKQIMNKYHGELSLESLSEMNLLHAVMKETLRLYPPLVFLMRKVLESISYNGYIISKGDIAVVSPSIAHRISDVFKNPDEFNPERFLGENAEDQIEKFSFIAFGGGRHSCLGERFAYLQVKTIWSILLRKFDFELCQEHPEPDYSTLVVGPKAPCMVKFKRKIDSL</sequence>
<accession>A0A813YZB8</accession>
<evidence type="ECO:0000256" key="9">
    <source>
        <dbReference type="ARBA" id="ARBA00047379"/>
    </source>
</evidence>
<comment type="catalytic activity">
    <reaction evidence="11">
        <text>lanosterol + 3 reduced [NADPH--hemoprotein reductase] + 3 O2 = 4,4-dimethyl-5alpha-cholesta-8,14,24-trien-3beta-ol + formate + 3 oxidized [NADPH--hemoprotein reductase] + 4 H2O + 4 H(+)</text>
        <dbReference type="Rhea" id="RHEA:25286"/>
        <dbReference type="Rhea" id="RHEA-COMP:11964"/>
        <dbReference type="Rhea" id="RHEA-COMP:11965"/>
        <dbReference type="ChEBI" id="CHEBI:15377"/>
        <dbReference type="ChEBI" id="CHEBI:15378"/>
        <dbReference type="ChEBI" id="CHEBI:15379"/>
        <dbReference type="ChEBI" id="CHEBI:15740"/>
        <dbReference type="ChEBI" id="CHEBI:16521"/>
        <dbReference type="ChEBI" id="CHEBI:17813"/>
        <dbReference type="ChEBI" id="CHEBI:57618"/>
        <dbReference type="ChEBI" id="CHEBI:58210"/>
        <dbReference type="EC" id="1.14.14.154"/>
    </reaction>
    <physiologicalReaction direction="left-to-right" evidence="11">
        <dbReference type="Rhea" id="RHEA:25287"/>
    </physiologicalReaction>
</comment>
<dbReference type="InterPro" id="IPR001128">
    <property type="entry name" value="Cyt_P450"/>
</dbReference>
<keyword evidence="5" id="KW-0443">Lipid metabolism</keyword>
<comment type="caution">
    <text evidence="24">The sequence shown here is derived from an EMBL/GenBank/DDBJ whole genome shotgun (WGS) entry which is preliminary data.</text>
</comment>
<evidence type="ECO:0000256" key="10">
    <source>
        <dbReference type="ARBA" id="ARBA00047587"/>
    </source>
</evidence>
<keyword evidence="22" id="KW-0560">Oxidoreductase</keyword>
<keyword evidence="5" id="KW-0753">Steroid metabolism</keyword>
<organism evidence="24 25">
    <name type="scientific">Rotaria sordida</name>
    <dbReference type="NCBI Taxonomy" id="392033"/>
    <lineage>
        <taxon>Eukaryota</taxon>
        <taxon>Metazoa</taxon>
        <taxon>Spiralia</taxon>
        <taxon>Gnathifera</taxon>
        <taxon>Rotifera</taxon>
        <taxon>Eurotatoria</taxon>
        <taxon>Bdelloidea</taxon>
        <taxon>Philodinida</taxon>
        <taxon>Philodinidae</taxon>
        <taxon>Rotaria</taxon>
    </lineage>
</organism>
<keyword evidence="23" id="KW-0812">Transmembrane</keyword>
<evidence type="ECO:0000256" key="7">
    <source>
        <dbReference type="ARBA" id="ARBA00038974"/>
    </source>
</evidence>
<evidence type="ECO:0000313" key="25">
    <source>
        <dbReference type="Proteomes" id="UP000663864"/>
    </source>
</evidence>
<evidence type="ECO:0000256" key="21">
    <source>
        <dbReference type="PIRSR" id="PIRSR602403-1"/>
    </source>
</evidence>
<comment type="catalytic activity">
    <reaction evidence="15">
        <text>32-oxolanosterol + reduced [NADPH--hemoprotein reductase] + O2 = 4,4-dimethyl-5alpha-cholesta-8,14,24-trien-3beta-ol + formate + oxidized [NADPH--hemoprotein reductase] + H2O + 2 H(+)</text>
        <dbReference type="Rhea" id="RHEA:75111"/>
        <dbReference type="Rhea" id="RHEA-COMP:11964"/>
        <dbReference type="Rhea" id="RHEA-COMP:11965"/>
        <dbReference type="ChEBI" id="CHEBI:15377"/>
        <dbReference type="ChEBI" id="CHEBI:15378"/>
        <dbReference type="ChEBI" id="CHEBI:15379"/>
        <dbReference type="ChEBI" id="CHEBI:15740"/>
        <dbReference type="ChEBI" id="CHEBI:17813"/>
        <dbReference type="ChEBI" id="CHEBI:57618"/>
        <dbReference type="ChEBI" id="CHEBI:58210"/>
        <dbReference type="ChEBI" id="CHEBI:166681"/>
    </reaction>
    <physiologicalReaction direction="left-to-right" evidence="15">
        <dbReference type="Rhea" id="RHEA:75112"/>
    </physiologicalReaction>
</comment>
<keyword evidence="4 21" id="KW-0408">Iron</keyword>
<evidence type="ECO:0000256" key="3">
    <source>
        <dbReference type="ARBA" id="ARBA00022723"/>
    </source>
</evidence>
<dbReference type="InterPro" id="IPR050529">
    <property type="entry name" value="CYP450_sterol_14alpha_dmase"/>
</dbReference>
<evidence type="ECO:0000256" key="14">
    <source>
        <dbReference type="ARBA" id="ARBA00048245"/>
    </source>
</evidence>
<dbReference type="GO" id="GO:0008398">
    <property type="term" value="F:sterol 14-demethylase activity"/>
    <property type="evidence" value="ECO:0007669"/>
    <property type="project" value="UniProtKB-EC"/>
</dbReference>
<comment type="catalytic activity">
    <reaction evidence="16">
        <text>32-hydroxy-24,25-dihydrolanosterol + reduced [NADPH--hemoprotein reductase] + O2 = 32-oxo-24,25-dihydrolanosterol + oxidized [NADPH--hemoprotein reductase] + 2 H2O + H(+)</text>
        <dbReference type="Rhea" id="RHEA:75087"/>
        <dbReference type="Rhea" id="RHEA-COMP:11964"/>
        <dbReference type="Rhea" id="RHEA-COMP:11965"/>
        <dbReference type="ChEBI" id="CHEBI:15377"/>
        <dbReference type="ChEBI" id="CHEBI:15378"/>
        <dbReference type="ChEBI" id="CHEBI:15379"/>
        <dbReference type="ChEBI" id="CHEBI:57618"/>
        <dbReference type="ChEBI" id="CHEBI:58210"/>
        <dbReference type="ChEBI" id="CHEBI:87057"/>
        <dbReference type="ChEBI" id="CHEBI:87060"/>
    </reaction>
    <physiologicalReaction direction="left-to-right" evidence="16">
        <dbReference type="Rhea" id="RHEA:75088"/>
    </physiologicalReaction>
</comment>
<keyword evidence="2 21" id="KW-0349">Heme</keyword>
<evidence type="ECO:0000256" key="17">
    <source>
        <dbReference type="ARBA" id="ARBA00048839"/>
    </source>
</evidence>
<keyword evidence="23" id="KW-0472">Membrane</keyword>
<evidence type="ECO:0000256" key="8">
    <source>
        <dbReference type="ARBA" id="ARBA00041158"/>
    </source>
</evidence>